<organism evidence="2 3">
    <name type="scientific">Tetrapyrgos nigripes</name>
    <dbReference type="NCBI Taxonomy" id="182062"/>
    <lineage>
        <taxon>Eukaryota</taxon>
        <taxon>Fungi</taxon>
        <taxon>Dikarya</taxon>
        <taxon>Basidiomycota</taxon>
        <taxon>Agaricomycotina</taxon>
        <taxon>Agaricomycetes</taxon>
        <taxon>Agaricomycetidae</taxon>
        <taxon>Agaricales</taxon>
        <taxon>Marasmiineae</taxon>
        <taxon>Marasmiaceae</taxon>
        <taxon>Tetrapyrgos</taxon>
    </lineage>
</organism>
<gene>
    <name evidence="2" type="ORF">D9758_012911</name>
</gene>
<comment type="caution">
    <text evidence="2">The sequence shown here is derived from an EMBL/GenBank/DDBJ whole genome shotgun (WGS) entry which is preliminary data.</text>
</comment>
<evidence type="ECO:0000313" key="3">
    <source>
        <dbReference type="Proteomes" id="UP000559256"/>
    </source>
</evidence>
<dbReference type="OrthoDB" id="2837203at2759"/>
<protein>
    <recommendedName>
        <fullName evidence="4">F-box domain-containing protein</fullName>
    </recommendedName>
</protein>
<feature type="region of interest" description="Disordered" evidence="1">
    <location>
        <begin position="1"/>
        <end position="42"/>
    </location>
</feature>
<reference evidence="2 3" key="1">
    <citation type="journal article" date="2020" name="ISME J.">
        <title>Uncovering the hidden diversity of litter-decomposition mechanisms in mushroom-forming fungi.</title>
        <authorList>
            <person name="Floudas D."/>
            <person name="Bentzer J."/>
            <person name="Ahren D."/>
            <person name="Johansson T."/>
            <person name="Persson P."/>
            <person name="Tunlid A."/>
        </authorList>
    </citation>
    <scope>NUCLEOTIDE SEQUENCE [LARGE SCALE GENOMIC DNA]</scope>
    <source>
        <strain evidence="2 3">CBS 291.85</strain>
    </source>
</reference>
<accession>A0A8H5CLI3</accession>
<name>A0A8H5CLI3_9AGAR</name>
<proteinExistence type="predicted"/>
<evidence type="ECO:0000256" key="1">
    <source>
        <dbReference type="SAM" id="MobiDB-lite"/>
    </source>
</evidence>
<feature type="compositionally biased region" description="Polar residues" evidence="1">
    <location>
        <begin position="1"/>
        <end position="11"/>
    </location>
</feature>
<dbReference type="EMBL" id="JAACJM010000130">
    <property type="protein sequence ID" value="KAF5344012.1"/>
    <property type="molecule type" value="Genomic_DNA"/>
</dbReference>
<dbReference type="Proteomes" id="UP000559256">
    <property type="component" value="Unassembled WGS sequence"/>
</dbReference>
<feature type="compositionally biased region" description="Basic and acidic residues" evidence="1">
    <location>
        <begin position="14"/>
        <end position="29"/>
    </location>
</feature>
<dbReference type="AlphaFoldDB" id="A0A8H5CLI3"/>
<evidence type="ECO:0008006" key="4">
    <source>
        <dbReference type="Google" id="ProtNLM"/>
    </source>
</evidence>
<keyword evidence="3" id="KW-1185">Reference proteome</keyword>
<sequence length="423" mass="46528">MMSSEAPQQVFTLLEKRKDFTETGLREEQNENENANSARREDFTEALGVKAGHGGVSDLVADSAQLSPSIPNSPNSLLHSPLKITDLPVELLTIIVHECYEEDAESLADVCHVFRVIAGSRLLKAISYSQKVVNGTLTLSNRQRLRIKEPPRVPFKAVHWILAVEGALTNVSSVACCLTNEYISELLKISSILKQLSICQAFFLSYVETDRASSPCHLAPNRSPFLTTVLEAFLLELLRKSPQNLRICAGFQLNEKASTVTSLPPMTTLTRANIDAPFFFTSSFRDWTISSLNASQINLTLGYYLSLLSALPSLFLPSLERFGIIKSLVDERITRASSAVTVRLRLAPARLQAAPSITALARLQSHFLPAGSGYSCKSCVISDQFRTGTTWLGHRVTLVRNDCLPVPSVAEATPTTLCLLSRY</sequence>
<evidence type="ECO:0000313" key="2">
    <source>
        <dbReference type="EMBL" id="KAF5344012.1"/>
    </source>
</evidence>